<dbReference type="STRING" id="716816.BST96_14880"/>
<dbReference type="Proteomes" id="UP000193450">
    <property type="component" value="Chromosome"/>
</dbReference>
<dbReference type="InterPro" id="IPR007502">
    <property type="entry name" value="Helicase-assoc_dom"/>
</dbReference>
<dbReference type="InterPro" id="IPR003593">
    <property type="entry name" value="AAA+_ATPase"/>
</dbReference>
<feature type="domain" description="Helicase C-terminal" evidence="6">
    <location>
        <begin position="283"/>
        <end position="456"/>
    </location>
</feature>
<keyword evidence="4" id="KW-0067">ATP-binding</keyword>
<sequence length="1319" mass="151695">MAVPVDQSQHSHLNKLKQAVSQCMLVDRHPVQRKLQQLDKQLAEGKPIDDTIQALQARIEKSIALVEQRQQTVPKIHFPDLPIADKRDDIAEAISQHQVVVIAGETGSGKTTQLPKICLELGRGVNGLIGHTQPRRLAARTVAQRIADELETPLGEGVGYQVRFTDHVSENSHIKLMTDGILLAEIQRDKFLNRYDTLIIDEAHERSLNIDFLLGFLKQLLPKRPDLKVIITSATIDLESFSRHFNDAPVIEVSGRTYPVQTLYRPLDDLSPEGDLTTGIEMAIGELMTIEGSAKGDVLVFLSGEGDIREVARHLRQVQKDQRAWQHCEILPLYARLSNAEQNKVFNTASRRGRRIVLATNVAETSLTVPGIRYVVDPGYARISRYSYRTKVQRLPIEPISQASANQRKGRCGRVAEGVCIRLYDEADFNNRPEFTDPEIQRTNLASVILQMLGMRMGAVDKFPFVDPPDHRMISDGFKLLEELGAVDKKRQLTLIGRTLTRFQVDPRLARMIIAAEKLGCLNEVLVIVSALSIQDPRERPADKQQASDEKHRRFWHQESDFLSYVNLWNYYEEKRQELSQGQLRKLCKREYLAYMRMREWREIHHQLRLACREQKFQGNKEPANYEAVHKALLSGLLSHIANLDDDRQYLGARNRKLRIFPASALFKKSPKWIMAADIAETSQVYARTCAQIQPEWLMGINDPLFKRSYSEPHWQQKAGRVMAYEKLSLYGLMISERNRVHYGPIDTKLSREILIRSALVEGNIPKTLVTSKAPFFTHNQQLVKEIEDLEAKSRRKDILVDDQQLFQFYDERLGPDIITLKHFEKWRKEAERKQAKLLYIEKERLMQHGAAHINERQFPAQLSVGDLVFGLSYRFEPNHRADGVTVTIPIGLLNRIPRHRFEWLVPGMLRDKCIALVKLLPKNLRKQVVPVPEYVDKVLAQVKADDSPLLEVLTRQLKQVAGVLIPMEAWLPDQLDDFYRMNYRVVDAEGQQLGQGRNLEKLLANFEGQVTETLQQQTQQRFQTDNIQKWDFGELPNEYQFDQAGVTVTSYPALVDCNNSVSIELKDFPEQAELESQRGLVRLFMLQMPQQLKSLRKDLLRGNTISLQLAGISQQRDEWMDDLLFSVFHRVFITDKPLPRSEQAFKQRLQSEKNKLVDEANHAAEVLAEIAAIYTTIRKQLKNANELAWALAIGDIQQQLSLLFSPGFIKDTPWHYLQQYPRYLSAIEQRLEKLRGHFQRDKQLLVGLRALGEPLYAEWTTNNEAEMRSAQLLAFRWLLEEYRVSLFAQTLGTLQPVSEKRLKAMWRDVKTSLLDVTS</sequence>
<dbReference type="SMART" id="SM00382">
    <property type="entry name" value="AAA"/>
    <property type="match status" value="1"/>
</dbReference>
<evidence type="ECO:0000256" key="4">
    <source>
        <dbReference type="ARBA" id="ARBA00022840"/>
    </source>
</evidence>
<evidence type="ECO:0000259" key="5">
    <source>
        <dbReference type="PROSITE" id="PS51192"/>
    </source>
</evidence>
<evidence type="ECO:0000259" key="6">
    <source>
        <dbReference type="PROSITE" id="PS51194"/>
    </source>
</evidence>
<dbReference type="PROSITE" id="PS51194">
    <property type="entry name" value="HELICASE_CTER"/>
    <property type="match status" value="1"/>
</dbReference>
<dbReference type="InterPro" id="IPR001650">
    <property type="entry name" value="Helicase_C-like"/>
</dbReference>
<dbReference type="GO" id="GO:0003724">
    <property type="term" value="F:RNA helicase activity"/>
    <property type="evidence" value="ECO:0007669"/>
    <property type="project" value="InterPro"/>
</dbReference>
<dbReference type="SUPFAM" id="SSF52540">
    <property type="entry name" value="P-loop containing nucleoside triphosphate hydrolases"/>
    <property type="match status" value="1"/>
</dbReference>
<dbReference type="InterPro" id="IPR010222">
    <property type="entry name" value="RNA_helicase_HrpA"/>
</dbReference>
<dbReference type="SMART" id="SM00490">
    <property type="entry name" value="HELICc"/>
    <property type="match status" value="1"/>
</dbReference>
<evidence type="ECO:0000256" key="3">
    <source>
        <dbReference type="ARBA" id="ARBA00022806"/>
    </source>
</evidence>
<dbReference type="Pfam" id="PF21010">
    <property type="entry name" value="HA2_C"/>
    <property type="match status" value="1"/>
</dbReference>
<dbReference type="FunFam" id="1.20.120.1080:FF:000005">
    <property type="entry name" value="ATP-dependent helicase HrpA"/>
    <property type="match status" value="1"/>
</dbReference>
<dbReference type="PANTHER" id="PTHR18934:SF99">
    <property type="entry name" value="ATP-DEPENDENT RNA HELICASE DHX37-RELATED"/>
    <property type="match status" value="1"/>
</dbReference>
<dbReference type="CDD" id="cd17989">
    <property type="entry name" value="DEXHc_HrpA"/>
    <property type="match status" value="1"/>
</dbReference>
<dbReference type="CDD" id="cd18791">
    <property type="entry name" value="SF2_C_RHA"/>
    <property type="match status" value="1"/>
</dbReference>
<dbReference type="PROSITE" id="PS51192">
    <property type="entry name" value="HELICASE_ATP_BIND_1"/>
    <property type="match status" value="1"/>
</dbReference>
<dbReference type="KEGG" id="osg:BST96_14880"/>
<evidence type="ECO:0000313" key="8">
    <source>
        <dbReference type="Proteomes" id="UP000193450"/>
    </source>
</evidence>
<keyword evidence="2" id="KW-0378">Hydrolase</keyword>
<keyword evidence="8" id="KW-1185">Reference proteome</keyword>
<dbReference type="Pfam" id="PF00270">
    <property type="entry name" value="DEAD"/>
    <property type="match status" value="1"/>
</dbReference>
<keyword evidence="1" id="KW-0547">Nucleotide-binding</keyword>
<dbReference type="PANTHER" id="PTHR18934">
    <property type="entry name" value="ATP-DEPENDENT RNA HELICASE"/>
    <property type="match status" value="1"/>
</dbReference>
<reference evidence="7 8" key="1">
    <citation type="submission" date="2016-11" db="EMBL/GenBank/DDBJ databases">
        <title>Trade-off between light-utilization and light-protection in marine flavobacteria.</title>
        <authorList>
            <person name="Kumagai Y."/>
        </authorList>
    </citation>
    <scope>NUCLEOTIDE SEQUENCE [LARGE SCALE GENOMIC DNA]</scope>
    <source>
        <strain evidence="7 8">NBRC 107125</strain>
    </source>
</reference>
<protein>
    <submittedName>
        <fullName evidence="7">ATP-dependent RNA helicase HrpA</fullName>
    </submittedName>
</protein>
<dbReference type="NCBIfam" id="TIGR01967">
    <property type="entry name" value="DEAH_box_HrpA"/>
    <property type="match status" value="1"/>
</dbReference>
<name>A0A1X9NHF6_9GAMM</name>
<dbReference type="EMBL" id="CP019343">
    <property type="protein sequence ID" value="ARN75285.1"/>
    <property type="molecule type" value="Genomic_DNA"/>
</dbReference>
<dbReference type="SMART" id="SM00847">
    <property type="entry name" value="HA2"/>
    <property type="match status" value="1"/>
</dbReference>
<dbReference type="GO" id="GO:0005524">
    <property type="term" value="F:ATP binding"/>
    <property type="evidence" value="ECO:0007669"/>
    <property type="project" value="UniProtKB-KW"/>
</dbReference>
<dbReference type="FunFam" id="3.40.50.300:FF:000575">
    <property type="entry name" value="ATP-dependent helicase hrpA"/>
    <property type="match status" value="1"/>
</dbReference>
<evidence type="ECO:0000256" key="1">
    <source>
        <dbReference type="ARBA" id="ARBA00022741"/>
    </source>
</evidence>
<dbReference type="Gene3D" id="1.20.120.1080">
    <property type="match status" value="1"/>
</dbReference>
<dbReference type="InterPro" id="IPR027417">
    <property type="entry name" value="P-loop_NTPase"/>
</dbReference>
<dbReference type="SMART" id="SM00487">
    <property type="entry name" value="DEXDc"/>
    <property type="match status" value="1"/>
</dbReference>
<dbReference type="Pfam" id="PF00271">
    <property type="entry name" value="Helicase_C"/>
    <property type="match status" value="1"/>
</dbReference>
<dbReference type="GO" id="GO:0016787">
    <property type="term" value="F:hydrolase activity"/>
    <property type="evidence" value="ECO:0007669"/>
    <property type="project" value="UniProtKB-KW"/>
</dbReference>
<dbReference type="InterPro" id="IPR014001">
    <property type="entry name" value="Helicase_ATP-bd"/>
</dbReference>
<keyword evidence="3 7" id="KW-0347">Helicase</keyword>
<dbReference type="NCBIfam" id="NF008348">
    <property type="entry name" value="PRK11131.1"/>
    <property type="match status" value="1"/>
</dbReference>
<dbReference type="GO" id="GO:0003723">
    <property type="term" value="F:RNA binding"/>
    <property type="evidence" value="ECO:0007669"/>
    <property type="project" value="TreeGrafter"/>
</dbReference>
<evidence type="ECO:0000313" key="7">
    <source>
        <dbReference type="EMBL" id="ARN75285.1"/>
    </source>
</evidence>
<organism evidence="7 8">
    <name type="scientific">Oceanicoccus sagamiensis</name>
    <dbReference type="NCBI Taxonomy" id="716816"/>
    <lineage>
        <taxon>Bacteria</taxon>
        <taxon>Pseudomonadati</taxon>
        <taxon>Pseudomonadota</taxon>
        <taxon>Gammaproteobacteria</taxon>
        <taxon>Cellvibrionales</taxon>
        <taxon>Spongiibacteraceae</taxon>
        <taxon>Oceanicoccus</taxon>
    </lineage>
</organism>
<feature type="domain" description="Helicase ATP-binding" evidence="5">
    <location>
        <begin position="91"/>
        <end position="254"/>
    </location>
</feature>
<dbReference type="Pfam" id="PF07717">
    <property type="entry name" value="OB_NTP_bind"/>
    <property type="match status" value="1"/>
</dbReference>
<evidence type="ECO:0000256" key="2">
    <source>
        <dbReference type="ARBA" id="ARBA00022801"/>
    </source>
</evidence>
<dbReference type="Pfam" id="PF11898">
    <property type="entry name" value="DUF3418"/>
    <property type="match status" value="1"/>
</dbReference>
<gene>
    <name evidence="7" type="ORF">BST96_14880</name>
</gene>
<dbReference type="InterPro" id="IPR024590">
    <property type="entry name" value="HrpA_C"/>
</dbReference>
<dbReference type="InterPro" id="IPR011709">
    <property type="entry name" value="DEAD-box_helicase_OB_fold"/>
</dbReference>
<dbReference type="InterPro" id="IPR011545">
    <property type="entry name" value="DEAD/DEAH_box_helicase_dom"/>
</dbReference>
<proteinExistence type="predicted"/>
<dbReference type="Gene3D" id="3.40.50.300">
    <property type="entry name" value="P-loop containing nucleotide triphosphate hydrolases"/>
    <property type="match status" value="2"/>
</dbReference>
<accession>A0A1X9NHF6</accession>